<sequence length="434" mass="48480">MIKAVILLDDVGELILHRVFMGSFDKTSLDLLRTHVLGGSISQPIIRIPPHIYAYKRCDALHFFCTISAKTDTMSAITFLDRFYKAMGAFLKEKELTGNLRKFIPLIHELLDEMIDNGDVQTTDPEVLKLFIQTRQKINKAEESNQQITVQATGALSHRRQGIVYKRNEIFIDVVESINAMFNNVGQSLHADVSGKIIIKNSLTGMPDCSFGFNDRVVGAGANGPRTEVAQQVAGVSQAGVVMDDLSFHHCVRLGNFAVDRSIAFVPPDGEFQLMAFRITEEVKEPFSIKPIVTVHGRNRMEIVLNLRCGIPSNNVAEHVIVNIPMPSNVSDVTAVESIGKCRLRKDGQAAEWRIKSITGGTTASLSMEVQCVSSASIDLREWRRPPLAMNFDIPMYTASGIEVRYIRIIAQEGYETEKWLTYKTSAGTYQIRW</sequence>
<protein>
    <submittedName>
        <fullName evidence="9">Clathrin associated adaptor complex/ mu2 subunit/ C-terminal domain protein</fullName>
    </submittedName>
</protein>
<dbReference type="OrthoDB" id="10259133at2759"/>
<evidence type="ECO:0000256" key="2">
    <source>
        <dbReference type="ARBA" id="ARBA00022583"/>
    </source>
</evidence>
<dbReference type="GO" id="GO:0006886">
    <property type="term" value="P:intracellular protein transport"/>
    <property type="evidence" value="ECO:0007669"/>
    <property type="project" value="UniProtKB-UniRule"/>
</dbReference>
<dbReference type="VEuPathDB" id="GiardiaDB:QR46_2108"/>
<dbReference type="GO" id="GO:0005905">
    <property type="term" value="C:clathrin-coated pit"/>
    <property type="evidence" value="ECO:0007669"/>
    <property type="project" value="UniProtKB-KW"/>
</dbReference>
<dbReference type="EMBL" id="JXTI01000052">
    <property type="protein sequence ID" value="KWX13879.1"/>
    <property type="molecule type" value="Genomic_DNA"/>
</dbReference>
<evidence type="ECO:0000256" key="7">
    <source>
        <dbReference type="PIRNR" id="PIRNR005992"/>
    </source>
</evidence>
<keyword evidence="3 7" id="KW-0653">Protein transport</keyword>
<dbReference type="InterPro" id="IPR028565">
    <property type="entry name" value="MHD"/>
</dbReference>
<dbReference type="GO" id="GO:0006897">
    <property type="term" value="P:endocytosis"/>
    <property type="evidence" value="ECO:0007669"/>
    <property type="project" value="UniProtKB-KW"/>
</dbReference>
<dbReference type="InterPro" id="IPR011012">
    <property type="entry name" value="Longin-like_dom_sf"/>
</dbReference>
<dbReference type="PRINTS" id="PR00314">
    <property type="entry name" value="CLATHRINADPT"/>
</dbReference>
<keyword evidence="5" id="KW-0168">Coated pit</keyword>
<name>A0A132NUX3_GIAIN</name>
<evidence type="ECO:0000256" key="3">
    <source>
        <dbReference type="ARBA" id="ARBA00022927"/>
    </source>
</evidence>
<dbReference type="Pfam" id="PF00928">
    <property type="entry name" value="Adap_comp_sub"/>
    <property type="match status" value="1"/>
</dbReference>
<evidence type="ECO:0000313" key="9">
    <source>
        <dbReference type="EMBL" id="KWX13879.1"/>
    </source>
</evidence>
<accession>A0A132NUX3</accession>
<comment type="caution">
    <text evidence="9">The sequence shown here is derived from an EMBL/GenBank/DDBJ whole genome shotgun (WGS) entry which is preliminary data.</text>
</comment>
<dbReference type="SUPFAM" id="SSF64356">
    <property type="entry name" value="SNARE-like"/>
    <property type="match status" value="1"/>
</dbReference>
<dbReference type="PANTHER" id="PTHR10529">
    <property type="entry name" value="AP COMPLEX SUBUNIT MU"/>
    <property type="match status" value="1"/>
</dbReference>
<dbReference type="InterPro" id="IPR001392">
    <property type="entry name" value="Clathrin_mu"/>
</dbReference>
<evidence type="ECO:0000256" key="6">
    <source>
        <dbReference type="ARBA" id="ARBA00037878"/>
    </source>
</evidence>
<dbReference type="InterPro" id="IPR050431">
    <property type="entry name" value="Adaptor_comp_med_subunit"/>
</dbReference>
<dbReference type="CDD" id="cd09251">
    <property type="entry name" value="AP-2_Mu2_Cterm"/>
    <property type="match status" value="1"/>
</dbReference>
<evidence type="ECO:0000256" key="1">
    <source>
        <dbReference type="ARBA" id="ARBA00022448"/>
    </source>
</evidence>
<dbReference type="GO" id="GO:0030131">
    <property type="term" value="C:clathrin adaptor complex"/>
    <property type="evidence" value="ECO:0007669"/>
    <property type="project" value="UniProtKB-UniRule"/>
</dbReference>
<dbReference type="SUPFAM" id="SSF49447">
    <property type="entry name" value="Second domain of Mu2 adaptin subunit (ap50) of ap2 adaptor"/>
    <property type="match status" value="1"/>
</dbReference>
<keyword evidence="1 7" id="KW-0813">Transport</keyword>
<feature type="domain" description="MHD" evidence="8">
    <location>
        <begin position="167"/>
        <end position="433"/>
    </location>
</feature>
<dbReference type="Pfam" id="PF01217">
    <property type="entry name" value="Clat_adaptor_s"/>
    <property type="match status" value="1"/>
</dbReference>
<comment type="subcellular location">
    <subcellularLocation>
        <location evidence="6">Membrane</location>
        <location evidence="6">Coated pit</location>
    </subcellularLocation>
</comment>
<evidence type="ECO:0000256" key="4">
    <source>
        <dbReference type="ARBA" id="ARBA00023136"/>
    </source>
</evidence>
<dbReference type="InterPro" id="IPR022775">
    <property type="entry name" value="AP_mu_sigma_su"/>
</dbReference>
<dbReference type="Gene3D" id="2.60.40.1170">
    <property type="entry name" value="Mu homology domain, subdomain B"/>
    <property type="match status" value="2"/>
</dbReference>
<reference evidence="9 10" key="1">
    <citation type="journal article" date="2015" name="Mol. Biochem. Parasitol.">
        <title>Identification of polymorphic genes for use in assemblage B genotyping assays through comparative genomics of multiple assemblage B Giardia duodenalis isolates.</title>
        <authorList>
            <person name="Wielinga C."/>
            <person name="Thompson R.C."/>
            <person name="Monis P."/>
            <person name="Ryan U."/>
        </authorList>
    </citation>
    <scope>NUCLEOTIDE SEQUENCE [LARGE SCALE GENOMIC DNA]</scope>
    <source>
        <strain evidence="9 10">BAH15c1</strain>
    </source>
</reference>
<dbReference type="PROSITE" id="PS51072">
    <property type="entry name" value="MHD"/>
    <property type="match status" value="1"/>
</dbReference>
<evidence type="ECO:0000256" key="5">
    <source>
        <dbReference type="ARBA" id="ARBA00023176"/>
    </source>
</evidence>
<comment type="similarity">
    <text evidence="7">Belongs to the adaptor complexes medium subunit family.</text>
</comment>
<evidence type="ECO:0000313" key="10">
    <source>
        <dbReference type="Proteomes" id="UP000070089"/>
    </source>
</evidence>
<dbReference type="AlphaFoldDB" id="A0A132NUX3"/>
<gene>
    <name evidence="9" type="ORF">QR46_2108</name>
</gene>
<organism evidence="9 10">
    <name type="scientific">Giardia duodenalis assemblage B</name>
    <dbReference type="NCBI Taxonomy" id="1394984"/>
    <lineage>
        <taxon>Eukaryota</taxon>
        <taxon>Metamonada</taxon>
        <taxon>Diplomonadida</taxon>
        <taxon>Hexamitidae</taxon>
        <taxon>Giardiinae</taxon>
        <taxon>Giardia</taxon>
    </lineage>
</organism>
<keyword evidence="2" id="KW-0254">Endocytosis</keyword>
<dbReference type="Proteomes" id="UP000070089">
    <property type="component" value="Unassembled WGS sequence"/>
</dbReference>
<dbReference type="InterPro" id="IPR043512">
    <property type="entry name" value="Mu2_C"/>
</dbReference>
<proteinExistence type="inferred from homology"/>
<dbReference type="Gene3D" id="3.30.450.60">
    <property type="match status" value="1"/>
</dbReference>
<dbReference type="PIRSF" id="PIRSF005992">
    <property type="entry name" value="Clathrin_mu"/>
    <property type="match status" value="1"/>
</dbReference>
<dbReference type="InterPro" id="IPR036168">
    <property type="entry name" value="AP2_Mu_C_sf"/>
</dbReference>
<keyword evidence="4" id="KW-0472">Membrane</keyword>
<evidence type="ECO:0000259" key="8">
    <source>
        <dbReference type="PROSITE" id="PS51072"/>
    </source>
</evidence>